<keyword evidence="2" id="KW-0677">Repeat</keyword>
<dbReference type="GeneID" id="8102613"/>
<name>B8M1N6_TALSN</name>
<dbReference type="Pfam" id="PF24603">
    <property type="entry name" value="TPR_30"/>
    <property type="match status" value="1"/>
</dbReference>
<feature type="domain" description="Tetratricopeptide repeat" evidence="7">
    <location>
        <begin position="482"/>
        <end position="580"/>
    </location>
</feature>
<dbReference type="InterPro" id="IPR011990">
    <property type="entry name" value="TPR-like_helical_dom_sf"/>
</dbReference>
<dbReference type="NCBIfam" id="TIGR00756">
    <property type="entry name" value="PPR"/>
    <property type="match status" value="3"/>
</dbReference>
<accession>B8M1N6</accession>
<evidence type="ECO:0000256" key="3">
    <source>
        <dbReference type="ARBA" id="ARBA00044493"/>
    </source>
</evidence>
<evidence type="ECO:0000259" key="7">
    <source>
        <dbReference type="Pfam" id="PF24603"/>
    </source>
</evidence>
<dbReference type="InterPro" id="IPR002885">
    <property type="entry name" value="PPR_rpt"/>
</dbReference>
<dbReference type="FunFam" id="1.25.40.10:FF:000266">
    <property type="entry name" value="Pentatricopeptide repeat domain-containing protein"/>
    <property type="match status" value="1"/>
</dbReference>
<dbReference type="RefSeq" id="XP_002479086.1">
    <property type="nucleotide sequence ID" value="XM_002479041.1"/>
</dbReference>
<protein>
    <submittedName>
        <fullName evidence="8">Pentatricopeptide repeat protein</fullName>
    </submittedName>
</protein>
<comment type="function">
    <text evidence="3">Regulates mitochondrial small subunit maturation by controlling 15S rRNA 5'-end processing. Localizes to the 5' precursor of the 15S rRNA in a position that is subsequently occupied by mS47 in the mature yeast mtSSU. Uses structure and sequence-specific RNA recognition, binding to a single-stranded region of the precursor and specifically recognizing bases -6 to -1. The exchange of Ccm1 for mS47 is coupled to the irreversible removal of precursor rRNA that is accompanied by conformational changes of the mitoribosomal proteins uS5m and mS26. These conformational changes signal completion of 5'-end rRNA processing through protection of the mature 5'-end of the 15S rRNA and stabilization of mS47. The removal of the 5' precursor together with the dissociation of Ccm1 may be catalyzed by the 5'-3' exoribonuclease Pet127. Involved in the specific removal of group I introns in mitochondrial encoded transcripts.</text>
</comment>
<feature type="repeat" description="PPR" evidence="5">
    <location>
        <begin position="356"/>
        <end position="390"/>
    </location>
</feature>
<dbReference type="Pfam" id="PF13041">
    <property type="entry name" value="PPR_2"/>
    <property type="match status" value="1"/>
</dbReference>
<comment type="subunit">
    <text evidence="4">Binds to mitochondrial small subunit 15S rRNA.</text>
</comment>
<feature type="region of interest" description="Disordered" evidence="6">
    <location>
        <begin position="781"/>
        <end position="800"/>
    </location>
</feature>
<dbReference type="OMA" id="PQACLYQ"/>
<sequence length="1273" mass="139684">MVFKPFTHLARQNFAKAFTHGYAQSVVAASQSTYASSSTTLNPLATTASSLKFHRTSQLQSTFQNASSSSGSGAKAGQATSNSGDSGLAAYYAAWQHAQQTGDDSDWRQFQFKRRIGWKPKDEVADKGQNVPEDKTPRDLKKAAVNVDVSAKVEEAVAREIQIQEENAEAEDDAATVVAAADEHAVDSETAHEVPIDATATKSIVASGRVVQLAVEEKYADIPAAFEAILRDGVTPTVEAYNSLLQAAIKLHSDSYHAVPKALDVYSDMLRRRVIPNQETYKTLIAVLVSRAVEISASGAALEKQRIRFGGLEEPGKFLFRSSEIEKELVSEDHSLTIALKLFDAATSRHSEMVFPLEVYKSLIITCAEEGRVEDMIRIYAHMETQKLVPHAAIFPSMIRAFAKIGDLKSAVECYNEYRELAMADDNGVFSIVERRDGQVYAALVGAYFSCGKSEGGMRFFERIRSSYDNVQEDKASRLEAVESTIIRDALVQSSLDAGNFEEAVKQATSNLQAAALQQAMAKICVAAADAGSVAVAVESYDRLAAESVHAIGSAVPMLALHVRQGNVLAARTFWAILSNLDQTTSDLIQPTTMYAVALLKSGHIEEGLMEARKMFGRIRKDTAAQQMVQLPIREEIDEAIELLGRVLMMESGMVISAPAAMTLVRCMVENGGLVSPIAEHAISSLGPMGISELSVDDLTLALQVQAGMIINHEFTFNAPHLVRFAHMVDVALSTGVPLDVYTSRLVDQAILKFSDSRPDLVRRWQDQFVPVARQQSVGSSRYTPVSETSSQINSSVTSEDSYDPYAYSTDYRGSSIISDELEATSKRIDSHLNEALTKLRNIRRLGRHPRYITYAKLINAAAKCGRMNIANDILAMARHDVPLLPQYSAVRYGWSSILDAMVAACLTVGERDLAAQYHQELLQIGSAPSANTFGLYITTLKESTKTFDEATEAVKIFHRAIAEGVEPTSFLYNALIGKLGKARRIDDCLLYFAEMRSNGVRPTSVTYGTIVNALCRVSDERFAEEMFDEMESMPNYKPRPAPYNSMIQYFLNTKRDRSKILAYYERMRSRNIEPTMHTYKLLIDAHASLEPVNMEAAEQVLETIKASGQRPEAVHYASLIHAKGCVLHDMDGARALFDSVISNRDIRVQPCLYQALFEAMVANGQVSSTTDLVSSMGRHGIEMTPYIANTLIQGWAAEGNISKAYEIYNSVGIDKREPSTYEAMTRAFVAAEERPSAAAVVQEMLSRGYPAAVAGKIVDMVGSSVSAPIAHF</sequence>
<evidence type="ECO:0000256" key="4">
    <source>
        <dbReference type="ARBA" id="ARBA00044511"/>
    </source>
</evidence>
<dbReference type="Gene3D" id="1.25.40.10">
    <property type="entry name" value="Tetratricopeptide repeat domain"/>
    <property type="match status" value="5"/>
</dbReference>
<dbReference type="Proteomes" id="UP000001745">
    <property type="component" value="Unassembled WGS sequence"/>
</dbReference>
<dbReference type="PhylomeDB" id="B8M1N6"/>
<reference evidence="9" key="1">
    <citation type="journal article" date="2015" name="Genome Announc.">
        <title>Genome sequence of the AIDS-associated pathogen Penicillium marneffei (ATCC18224) and its near taxonomic relative Talaromyces stipitatus (ATCC10500).</title>
        <authorList>
            <person name="Nierman W.C."/>
            <person name="Fedorova-Abrams N.D."/>
            <person name="Andrianopoulos A."/>
        </authorList>
    </citation>
    <scope>NUCLEOTIDE SEQUENCE [LARGE SCALE GENOMIC DNA]</scope>
    <source>
        <strain evidence="9">ATCC 10500 / CBS 375.48 / QM 6759 / NRRL 1006</strain>
    </source>
</reference>
<dbReference type="PANTHER" id="PTHR47447">
    <property type="entry name" value="OS03G0856100 PROTEIN"/>
    <property type="match status" value="1"/>
</dbReference>
<dbReference type="Pfam" id="PF01535">
    <property type="entry name" value="PPR"/>
    <property type="match status" value="1"/>
</dbReference>
<feature type="repeat" description="PPR" evidence="5">
    <location>
        <begin position="1004"/>
        <end position="1034"/>
    </location>
</feature>
<dbReference type="InterPro" id="IPR057585">
    <property type="entry name" value="TPR_dom_fungi"/>
</dbReference>
<dbReference type="EMBL" id="EQ962653">
    <property type="protein sequence ID" value="EED22123.1"/>
    <property type="molecule type" value="Genomic_DNA"/>
</dbReference>
<evidence type="ECO:0000256" key="6">
    <source>
        <dbReference type="SAM" id="MobiDB-lite"/>
    </source>
</evidence>
<dbReference type="PANTHER" id="PTHR47447:SF17">
    <property type="entry name" value="OS12G0638900 PROTEIN"/>
    <property type="match status" value="1"/>
</dbReference>
<dbReference type="HOGENOM" id="CLU_002863_0_0_1"/>
<dbReference type="PROSITE" id="PS51375">
    <property type="entry name" value="PPR"/>
    <property type="match status" value="3"/>
</dbReference>
<feature type="repeat" description="PPR" evidence="5">
    <location>
        <begin position="969"/>
        <end position="1003"/>
    </location>
</feature>
<evidence type="ECO:0000256" key="2">
    <source>
        <dbReference type="ARBA" id="ARBA00022737"/>
    </source>
</evidence>
<comment type="similarity">
    <text evidence="1">Belongs to the CCM1 family.</text>
</comment>
<dbReference type="eggNOG" id="KOG4197">
    <property type="taxonomic scope" value="Eukaryota"/>
</dbReference>
<dbReference type="STRING" id="441959.B8M1N6"/>
<organism evidence="8 9">
    <name type="scientific">Talaromyces stipitatus (strain ATCC 10500 / CBS 375.48 / QM 6759 / NRRL 1006)</name>
    <name type="common">Penicillium stipitatum</name>
    <dbReference type="NCBI Taxonomy" id="441959"/>
    <lineage>
        <taxon>Eukaryota</taxon>
        <taxon>Fungi</taxon>
        <taxon>Dikarya</taxon>
        <taxon>Ascomycota</taxon>
        <taxon>Pezizomycotina</taxon>
        <taxon>Eurotiomycetes</taxon>
        <taxon>Eurotiomycetidae</taxon>
        <taxon>Eurotiales</taxon>
        <taxon>Trichocomaceae</taxon>
        <taxon>Talaromyces</taxon>
        <taxon>Talaromyces sect. Talaromyces</taxon>
    </lineage>
</organism>
<feature type="region of interest" description="Disordered" evidence="6">
    <location>
        <begin position="62"/>
        <end position="81"/>
    </location>
</feature>
<evidence type="ECO:0000313" key="9">
    <source>
        <dbReference type="Proteomes" id="UP000001745"/>
    </source>
</evidence>
<dbReference type="VEuPathDB" id="FungiDB:TSTA_093690"/>
<evidence type="ECO:0000256" key="1">
    <source>
        <dbReference type="ARBA" id="ARBA00006192"/>
    </source>
</evidence>
<dbReference type="AlphaFoldDB" id="B8M1N6"/>
<keyword evidence="9" id="KW-1185">Reference proteome</keyword>
<dbReference type="InParanoid" id="B8M1N6"/>
<gene>
    <name evidence="8" type="ORF">TSTA_093690</name>
</gene>
<evidence type="ECO:0000256" key="5">
    <source>
        <dbReference type="PROSITE-ProRule" id="PRU00708"/>
    </source>
</evidence>
<dbReference type="OrthoDB" id="411857at2759"/>
<evidence type="ECO:0000313" key="8">
    <source>
        <dbReference type="EMBL" id="EED22123.1"/>
    </source>
</evidence>
<proteinExistence type="inferred from homology"/>